<reference evidence="1" key="1">
    <citation type="submission" date="2023-07" db="EMBL/GenBank/DDBJ databases">
        <title>draft genome sequence of fig (Ficus carica).</title>
        <authorList>
            <person name="Takahashi T."/>
            <person name="Nishimura K."/>
        </authorList>
    </citation>
    <scope>NUCLEOTIDE SEQUENCE</scope>
</reference>
<dbReference type="Proteomes" id="UP001187192">
    <property type="component" value="Unassembled WGS sequence"/>
</dbReference>
<proteinExistence type="predicted"/>
<dbReference type="EMBL" id="BTGU01001822">
    <property type="protein sequence ID" value="GMN29953.1"/>
    <property type="molecule type" value="Genomic_DNA"/>
</dbReference>
<accession>A0AA87ZNL4</accession>
<protein>
    <submittedName>
        <fullName evidence="1">Uncharacterized protein</fullName>
    </submittedName>
</protein>
<sequence length="69" mass="7901">MREKTPGNMPDGIKCLLPLWQGGPFCKELYFEHPRPESFISKPEPQQPVACSPVKARRTLDHLRQIRGS</sequence>
<organism evidence="1 2">
    <name type="scientific">Ficus carica</name>
    <name type="common">Common fig</name>
    <dbReference type="NCBI Taxonomy" id="3494"/>
    <lineage>
        <taxon>Eukaryota</taxon>
        <taxon>Viridiplantae</taxon>
        <taxon>Streptophyta</taxon>
        <taxon>Embryophyta</taxon>
        <taxon>Tracheophyta</taxon>
        <taxon>Spermatophyta</taxon>
        <taxon>Magnoliopsida</taxon>
        <taxon>eudicotyledons</taxon>
        <taxon>Gunneridae</taxon>
        <taxon>Pentapetalae</taxon>
        <taxon>rosids</taxon>
        <taxon>fabids</taxon>
        <taxon>Rosales</taxon>
        <taxon>Moraceae</taxon>
        <taxon>Ficeae</taxon>
        <taxon>Ficus</taxon>
    </lineage>
</organism>
<keyword evidence="2" id="KW-1185">Reference proteome</keyword>
<dbReference type="AlphaFoldDB" id="A0AA87ZNL4"/>
<evidence type="ECO:0000313" key="1">
    <source>
        <dbReference type="EMBL" id="GMN29953.1"/>
    </source>
</evidence>
<comment type="caution">
    <text evidence="1">The sequence shown here is derived from an EMBL/GenBank/DDBJ whole genome shotgun (WGS) entry which is preliminary data.</text>
</comment>
<name>A0AA87ZNL4_FICCA</name>
<evidence type="ECO:0000313" key="2">
    <source>
        <dbReference type="Proteomes" id="UP001187192"/>
    </source>
</evidence>
<gene>
    <name evidence="1" type="ORF">TIFTF001_041385</name>
</gene>